<protein>
    <submittedName>
        <fullName evidence="2">Uncharacterized protein</fullName>
    </submittedName>
</protein>
<proteinExistence type="predicted"/>
<sequence length="339" mass="37645">MHRFLPRTAKTAAATSAPVHHAPFPSPEPAPKRALIEHTSGMNFNVHAIEEDSAGLDPLVLKRLRKGFKRGVRNLVSTAKQNEVVISKFNFERAWSNKKQRDNNNITEHTWTDGIPRMAVNADGVPLLIHLPGAIKEGSTSILLAQLIEFVDALGGKLPKCAGAEKERRGTHNDPTMASHILKSGRNFSAGLALISQLYLISYRVNTMLQYGDKPHFEACKKLRAEAEKRHKFLKVIGSDDPLVMEGREIMYNRQTPLHPDKSDHKRGWAVLVVVGPFTGGALHIPCLNLHMSYTNGKMIMIRGKVLPQEVEAFSNGQRICIAHFTPRSLWNSCGIVPP</sequence>
<dbReference type="Proteomes" id="UP001221757">
    <property type="component" value="Unassembled WGS sequence"/>
</dbReference>
<evidence type="ECO:0000256" key="1">
    <source>
        <dbReference type="SAM" id="MobiDB-lite"/>
    </source>
</evidence>
<comment type="caution">
    <text evidence="2">The sequence shown here is derived from an EMBL/GenBank/DDBJ whole genome shotgun (WGS) entry which is preliminary data.</text>
</comment>
<reference evidence="2" key="1">
    <citation type="submission" date="2023-03" db="EMBL/GenBank/DDBJ databases">
        <title>Massive genome expansion in bonnet fungi (Mycena s.s.) driven by repeated elements and novel gene families across ecological guilds.</title>
        <authorList>
            <consortium name="Lawrence Berkeley National Laboratory"/>
            <person name="Harder C.B."/>
            <person name="Miyauchi S."/>
            <person name="Viragh M."/>
            <person name="Kuo A."/>
            <person name="Thoen E."/>
            <person name="Andreopoulos B."/>
            <person name="Lu D."/>
            <person name="Skrede I."/>
            <person name="Drula E."/>
            <person name="Henrissat B."/>
            <person name="Morin E."/>
            <person name="Kohler A."/>
            <person name="Barry K."/>
            <person name="LaButti K."/>
            <person name="Morin E."/>
            <person name="Salamov A."/>
            <person name="Lipzen A."/>
            <person name="Mereny Z."/>
            <person name="Hegedus B."/>
            <person name="Baldrian P."/>
            <person name="Stursova M."/>
            <person name="Weitz H."/>
            <person name="Taylor A."/>
            <person name="Grigoriev I.V."/>
            <person name="Nagy L.G."/>
            <person name="Martin F."/>
            <person name="Kauserud H."/>
        </authorList>
    </citation>
    <scope>NUCLEOTIDE SEQUENCE</scope>
    <source>
        <strain evidence="2">CBHHK067</strain>
    </source>
</reference>
<accession>A0AAD7BVH1</accession>
<dbReference type="EMBL" id="JARKIE010000506">
    <property type="protein sequence ID" value="KAJ7631786.1"/>
    <property type="molecule type" value="Genomic_DNA"/>
</dbReference>
<keyword evidence="3" id="KW-1185">Reference proteome</keyword>
<feature type="region of interest" description="Disordered" evidence="1">
    <location>
        <begin position="1"/>
        <end position="32"/>
    </location>
</feature>
<organism evidence="2 3">
    <name type="scientific">Mycena rosella</name>
    <name type="common">Pink bonnet</name>
    <name type="synonym">Agaricus rosellus</name>
    <dbReference type="NCBI Taxonomy" id="1033263"/>
    <lineage>
        <taxon>Eukaryota</taxon>
        <taxon>Fungi</taxon>
        <taxon>Dikarya</taxon>
        <taxon>Basidiomycota</taxon>
        <taxon>Agaricomycotina</taxon>
        <taxon>Agaricomycetes</taxon>
        <taxon>Agaricomycetidae</taxon>
        <taxon>Agaricales</taxon>
        <taxon>Marasmiineae</taxon>
        <taxon>Mycenaceae</taxon>
        <taxon>Mycena</taxon>
    </lineage>
</organism>
<evidence type="ECO:0000313" key="2">
    <source>
        <dbReference type="EMBL" id="KAJ7631786.1"/>
    </source>
</evidence>
<dbReference type="Gene3D" id="3.60.130.30">
    <property type="match status" value="1"/>
</dbReference>
<evidence type="ECO:0000313" key="3">
    <source>
        <dbReference type="Proteomes" id="UP001221757"/>
    </source>
</evidence>
<name>A0AAD7BVH1_MYCRO</name>
<gene>
    <name evidence="2" type="ORF">B0H17DRAFT_1108609</name>
</gene>
<dbReference type="AlphaFoldDB" id="A0AAD7BVH1"/>